<evidence type="ECO:0000256" key="4">
    <source>
        <dbReference type="ARBA" id="ARBA00022989"/>
    </source>
</evidence>
<dbReference type="EMBL" id="QFAY01000001">
    <property type="protein sequence ID" value="MBP2619893.1"/>
    <property type="molecule type" value="Genomic_DNA"/>
</dbReference>
<feature type="transmembrane region" description="Helical" evidence="8">
    <location>
        <begin position="280"/>
        <end position="300"/>
    </location>
</feature>
<feature type="transmembrane region" description="Helical" evidence="8">
    <location>
        <begin position="306"/>
        <end position="330"/>
    </location>
</feature>
<keyword evidence="3 8" id="KW-0812">Transmembrane</keyword>
<accession>A0ABS5AUF9</accession>
<keyword evidence="2" id="KW-0813">Transport</keyword>
<keyword evidence="11" id="KW-1185">Reference proteome</keyword>
<feature type="transmembrane region" description="Helical" evidence="8">
    <location>
        <begin position="66"/>
        <end position="84"/>
    </location>
</feature>
<dbReference type="Pfam" id="PF02080">
    <property type="entry name" value="TrkA_C"/>
    <property type="match status" value="1"/>
</dbReference>
<evidence type="ECO:0000256" key="8">
    <source>
        <dbReference type="SAM" id="Phobius"/>
    </source>
</evidence>
<dbReference type="InterPro" id="IPR001807">
    <property type="entry name" value="ClC"/>
</dbReference>
<dbReference type="Pfam" id="PF00654">
    <property type="entry name" value="Voltage_CLC"/>
    <property type="match status" value="1"/>
</dbReference>
<dbReference type="Gene3D" id="1.10.3080.10">
    <property type="entry name" value="Clc chloride channel"/>
    <property type="match status" value="1"/>
</dbReference>
<reference evidence="10 11" key="1">
    <citation type="submission" date="2018-05" db="EMBL/GenBank/DDBJ databases">
        <title>Draft genome sequence of Streptococcus panodentis CCUG 70867T.</title>
        <authorList>
            <person name="Salva-Serra F."/>
            <person name="Mendez V."/>
            <person name="Jaen-Luchoro D."/>
            <person name="Gonzales-Siles L."/>
            <person name="Karlsson R."/>
            <person name="Engstrom-Jakobsson H."/>
            <person name="Busquets A."/>
            <person name="Gomila M."/>
            <person name="Pineiro-Iglesias B."/>
            <person name="Bennasar-Figueras A."/>
            <person name="Seeger M."/>
            <person name="Moore E."/>
        </authorList>
    </citation>
    <scope>NUCLEOTIDE SEQUENCE [LARGE SCALE GENOMIC DNA]</scope>
    <source>
        <strain evidence="10 11">CCUG 70867</strain>
    </source>
</reference>
<dbReference type="PRINTS" id="PR00762">
    <property type="entry name" value="CLCHANNEL"/>
</dbReference>
<evidence type="ECO:0000313" key="10">
    <source>
        <dbReference type="EMBL" id="MBP2619893.1"/>
    </source>
</evidence>
<feature type="transmembrane region" description="Helical" evidence="8">
    <location>
        <begin position="373"/>
        <end position="399"/>
    </location>
</feature>
<dbReference type="PANTHER" id="PTHR45711:SF6">
    <property type="entry name" value="CHLORIDE CHANNEL PROTEIN"/>
    <property type="match status" value="1"/>
</dbReference>
<feature type="transmembrane region" description="Helical" evidence="8">
    <location>
        <begin position="239"/>
        <end position="259"/>
    </location>
</feature>
<comment type="subcellular location">
    <subcellularLocation>
        <location evidence="1">Membrane</location>
        <topology evidence="1">Multi-pass membrane protein</topology>
    </subcellularLocation>
</comment>
<gene>
    <name evidence="10" type="ORF">DHL47_00795</name>
</gene>
<sequence>MARGSIPQAEEIKKEFHFTSHSILSQVLRGILVGVFAGLVVGIFRFLIEKAFHLIQGVYQKSQQSLLWLLALLVLYGIIVWLHASWTRSEKNIKGSGIPQVEAELKGLMSLSWRSILWKKFVLGILAISSGLMLGREGPSIQLGAMSGKGISNYLRLSPVEERALIASGAAAGLAAAFNAPIAGLLFVVEEVYHHFSRFFWVSTLAASLVANFVSLSMFGLTPVLDMPDNIPTMGLGQYWIYLVMGLLLGLAGYLYEKVILNIQLLYQFLGRLFGISETYYPVFAFVLILPIGFFLPHLLGGGNQLILSLTASHYTLGTLLLFFALRFVWSMLSYGSGLPGGIFLPILALGSLLGGAMGAVCLQLGLISQEQFPIFVILGMSGYFGAISKAPLTAMILVTEMVGDIRNLMPLGLVTLTAYIVMDLLKGAPVYEAMLEKMLPDSVEDTGDTTLIEIPVSEKIAGRQVHELDLPDGVLITMNVHKGKTQTVNGSTRLYLGDTIYLVLKKAEIGRVKEELL</sequence>
<dbReference type="PROSITE" id="PS51202">
    <property type="entry name" value="RCK_C"/>
    <property type="match status" value="1"/>
</dbReference>
<keyword evidence="7" id="KW-0868">Chloride</keyword>
<name>A0ABS5AUF9_9STRE</name>
<dbReference type="InterPro" id="IPR006037">
    <property type="entry name" value="RCK_C"/>
</dbReference>
<dbReference type="Gene3D" id="3.30.70.1450">
    <property type="entry name" value="Regulator of K+ conductance, C-terminal domain"/>
    <property type="match status" value="1"/>
</dbReference>
<keyword evidence="5" id="KW-0406">Ion transport</keyword>
<evidence type="ECO:0000259" key="9">
    <source>
        <dbReference type="PROSITE" id="PS51202"/>
    </source>
</evidence>
<feature type="transmembrane region" description="Helical" evidence="8">
    <location>
        <begin position="27"/>
        <end position="46"/>
    </location>
</feature>
<dbReference type="Proteomes" id="UP001519349">
    <property type="component" value="Unassembled WGS sequence"/>
</dbReference>
<protein>
    <submittedName>
        <fullName evidence="10">ClC family H(+)/Cl(-) exchange transporter</fullName>
    </submittedName>
</protein>
<evidence type="ECO:0000313" key="11">
    <source>
        <dbReference type="Proteomes" id="UP001519349"/>
    </source>
</evidence>
<evidence type="ECO:0000256" key="3">
    <source>
        <dbReference type="ARBA" id="ARBA00022692"/>
    </source>
</evidence>
<proteinExistence type="predicted"/>
<keyword evidence="6 8" id="KW-0472">Membrane</keyword>
<dbReference type="SUPFAM" id="SSF81340">
    <property type="entry name" value="Clc chloride channel"/>
    <property type="match status" value="1"/>
</dbReference>
<evidence type="ECO:0000256" key="5">
    <source>
        <dbReference type="ARBA" id="ARBA00023065"/>
    </source>
</evidence>
<feature type="transmembrane region" description="Helical" evidence="8">
    <location>
        <begin position="199"/>
        <end position="219"/>
    </location>
</feature>
<feature type="transmembrane region" description="Helical" evidence="8">
    <location>
        <begin position="342"/>
        <end position="367"/>
    </location>
</feature>
<dbReference type="RefSeq" id="WP_209550552.1">
    <property type="nucleotide sequence ID" value="NZ_QFAY01000001.1"/>
</dbReference>
<dbReference type="SUPFAM" id="SSF116726">
    <property type="entry name" value="TrkA C-terminal domain-like"/>
    <property type="match status" value="1"/>
</dbReference>
<dbReference type="InterPro" id="IPR036721">
    <property type="entry name" value="RCK_C_sf"/>
</dbReference>
<evidence type="ECO:0000256" key="2">
    <source>
        <dbReference type="ARBA" id="ARBA00022448"/>
    </source>
</evidence>
<evidence type="ECO:0000256" key="1">
    <source>
        <dbReference type="ARBA" id="ARBA00004141"/>
    </source>
</evidence>
<organism evidence="10 11">
    <name type="scientific">Streptococcus panodentis</name>
    <dbReference type="NCBI Taxonomy" id="1581472"/>
    <lineage>
        <taxon>Bacteria</taxon>
        <taxon>Bacillati</taxon>
        <taxon>Bacillota</taxon>
        <taxon>Bacilli</taxon>
        <taxon>Lactobacillales</taxon>
        <taxon>Streptococcaceae</taxon>
        <taxon>Streptococcus</taxon>
    </lineage>
</organism>
<evidence type="ECO:0000256" key="7">
    <source>
        <dbReference type="ARBA" id="ARBA00023214"/>
    </source>
</evidence>
<dbReference type="InterPro" id="IPR014743">
    <property type="entry name" value="Cl-channel_core"/>
</dbReference>
<dbReference type="PANTHER" id="PTHR45711">
    <property type="entry name" value="CHLORIDE CHANNEL PROTEIN"/>
    <property type="match status" value="1"/>
</dbReference>
<comment type="caution">
    <text evidence="10">The sequence shown here is derived from an EMBL/GenBank/DDBJ whole genome shotgun (WGS) entry which is preliminary data.</text>
</comment>
<feature type="domain" description="RCK C-terminal" evidence="9">
    <location>
        <begin position="437"/>
        <end position="518"/>
    </location>
</feature>
<feature type="transmembrane region" description="Helical" evidence="8">
    <location>
        <begin position="164"/>
        <end position="187"/>
    </location>
</feature>
<evidence type="ECO:0000256" key="6">
    <source>
        <dbReference type="ARBA" id="ARBA00023136"/>
    </source>
</evidence>
<keyword evidence="4 8" id="KW-1133">Transmembrane helix</keyword>
<dbReference type="CDD" id="cd01031">
    <property type="entry name" value="EriC"/>
    <property type="match status" value="1"/>
</dbReference>